<reference evidence="2 3" key="1">
    <citation type="submission" date="2015-07" db="EMBL/GenBank/DDBJ databases">
        <title>Comparative genomics of the Sigatoka disease complex on banana suggests a link between parallel evolutionary changes in Pseudocercospora fijiensis and Pseudocercospora eumusae and increased virulence on the banana host.</title>
        <authorList>
            <person name="Chang T.-C."/>
            <person name="Salvucci A."/>
            <person name="Crous P.W."/>
            <person name="Stergiopoulos I."/>
        </authorList>
    </citation>
    <scope>NUCLEOTIDE SEQUENCE [LARGE SCALE GENOMIC DNA]</scope>
    <source>
        <strain evidence="2 3">CBS 114824</strain>
    </source>
</reference>
<feature type="compositionally biased region" description="Acidic residues" evidence="1">
    <location>
        <begin position="576"/>
        <end position="586"/>
    </location>
</feature>
<dbReference type="PANTHER" id="PTHR42085">
    <property type="entry name" value="F-BOX DOMAIN-CONTAINING PROTEIN"/>
    <property type="match status" value="1"/>
</dbReference>
<keyword evidence="3" id="KW-1185">Reference proteome</keyword>
<evidence type="ECO:0000313" key="2">
    <source>
        <dbReference type="EMBL" id="KXS95864.1"/>
    </source>
</evidence>
<protein>
    <submittedName>
        <fullName evidence="2">Uncharacterized protein</fullName>
    </submittedName>
</protein>
<feature type="region of interest" description="Disordered" evidence="1">
    <location>
        <begin position="545"/>
        <end position="586"/>
    </location>
</feature>
<name>A0A139H0B6_9PEZI</name>
<dbReference type="Proteomes" id="UP000070133">
    <property type="component" value="Unassembled WGS sequence"/>
</dbReference>
<dbReference type="InterPro" id="IPR038883">
    <property type="entry name" value="AN11006-like"/>
</dbReference>
<dbReference type="EMBL" id="LFZN01000196">
    <property type="protein sequence ID" value="KXS95864.1"/>
    <property type="molecule type" value="Genomic_DNA"/>
</dbReference>
<accession>A0A139H0B6</accession>
<evidence type="ECO:0000313" key="3">
    <source>
        <dbReference type="Proteomes" id="UP000070133"/>
    </source>
</evidence>
<organism evidence="2 3">
    <name type="scientific">Pseudocercospora eumusae</name>
    <dbReference type="NCBI Taxonomy" id="321146"/>
    <lineage>
        <taxon>Eukaryota</taxon>
        <taxon>Fungi</taxon>
        <taxon>Dikarya</taxon>
        <taxon>Ascomycota</taxon>
        <taxon>Pezizomycotina</taxon>
        <taxon>Dothideomycetes</taxon>
        <taxon>Dothideomycetidae</taxon>
        <taxon>Mycosphaerellales</taxon>
        <taxon>Mycosphaerellaceae</taxon>
        <taxon>Pseudocercospora</taxon>
    </lineage>
</organism>
<dbReference type="AlphaFoldDB" id="A0A139H0B6"/>
<proteinExistence type="predicted"/>
<dbReference type="PANTHER" id="PTHR42085:SF1">
    <property type="entry name" value="F-BOX DOMAIN-CONTAINING PROTEIN"/>
    <property type="match status" value="1"/>
</dbReference>
<comment type="caution">
    <text evidence="2">The sequence shown here is derived from an EMBL/GenBank/DDBJ whole genome shotgun (WGS) entry which is preliminary data.</text>
</comment>
<sequence length="615" mass="69111">MAANSMAAKNPGAPAQTHMASAGNLQAVCHFLDKVAAEVRVMIYEHVFGTSEYARFSSTPANQPIRATNADTTEEAASTIINTSILATSKKIREEALDTFYNTKIVRLDFSQLRNLLDSRASGNSDQLDMIQNIQIIDCNHAEPGDSIRSILKEALALPCIKSLSILSDCLTGPERRHVTVRQEAKRLGLGSVICRDIGRYRIKNQPAQVQFVNSKLVKLWPSAASMPEDYEALEVAYSIHSGSGITDYSQNLVAWASHTSFRLWVGLHEVITAPRANENSPFDDDFDSPEYEEYMRKAIERSGFVRSIVSDPPTVSHFSSSPDQAVPLHKLGPQHDPARLEQATEMLSMNIGRYRWLKYTGEPWDPEKEIEPSWVELGGRNVLDIQQEKCRQLRRLWTRDNLVDWPTDRTRVCDASSIREELLDCTVFPEVFGKETIAEASKQELQQLWYLRLAVYAHFDEEGIRNQADAQVKREGLENDDATETPEEAGDDIAAMYEWSADFLRRYLSYVKGIDETHLCEASETTMRKAFVMTLNFVAMSTEPHAIGDSHPGNSNAESSNERLEDTTLQGVDESQFEDEADDEIDEDVYQPFLDSYSDVLAENFKTAVAGERG</sequence>
<dbReference type="OrthoDB" id="3649037at2759"/>
<evidence type="ECO:0000256" key="1">
    <source>
        <dbReference type="SAM" id="MobiDB-lite"/>
    </source>
</evidence>
<gene>
    <name evidence="2" type="ORF">AC578_7870</name>
</gene>